<dbReference type="Proteomes" id="UP000095287">
    <property type="component" value="Unplaced"/>
</dbReference>
<accession>A0A1I7Y4C5</accession>
<protein>
    <submittedName>
        <fullName evidence="2">Uncharacterized protein</fullName>
    </submittedName>
</protein>
<reference evidence="2" key="1">
    <citation type="submission" date="2016-11" db="UniProtKB">
        <authorList>
            <consortium name="WormBaseParasite"/>
        </authorList>
    </citation>
    <scope>IDENTIFICATION</scope>
</reference>
<dbReference type="WBParaSite" id="L893_g12609.t1">
    <property type="protein sequence ID" value="L893_g12609.t1"/>
    <property type="gene ID" value="L893_g12609"/>
</dbReference>
<keyword evidence="1" id="KW-1185">Reference proteome</keyword>
<name>A0A1I7Y4C5_9BILA</name>
<proteinExistence type="predicted"/>
<sequence length="93" mass="10929">MKSEIKTLDKLESFFLIVDSSTIGVWENGFRWRINIIKEEWSPAKRKSNKKATDRPLEGPESLNDHSFNVPYSLEKVRRMLSMSILEITLKSW</sequence>
<evidence type="ECO:0000313" key="2">
    <source>
        <dbReference type="WBParaSite" id="L893_g12609.t1"/>
    </source>
</evidence>
<dbReference type="AlphaFoldDB" id="A0A1I7Y4C5"/>
<evidence type="ECO:0000313" key="1">
    <source>
        <dbReference type="Proteomes" id="UP000095287"/>
    </source>
</evidence>
<organism evidence="1 2">
    <name type="scientific">Steinernema glaseri</name>
    <dbReference type="NCBI Taxonomy" id="37863"/>
    <lineage>
        <taxon>Eukaryota</taxon>
        <taxon>Metazoa</taxon>
        <taxon>Ecdysozoa</taxon>
        <taxon>Nematoda</taxon>
        <taxon>Chromadorea</taxon>
        <taxon>Rhabditida</taxon>
        <taxon>Tylenchina</taxon>
        <taxon>Panagrolaimomorpha</taxon>
        <taxon>Strongyloidoidea</taxon>
        <taxon>Steinernematidae</taxon>
        <taxon>Steinernema</taxon>
    </lineage>
</organism>